<comment type="caution">
    <text evidence="2">The sequence shown here is derived from an EMBL/GenBank/DDBJ whole genome shotgun (WGS) entry which is preliminary data.</text>
</comment>
<accession>A0ABS4G4R4</accession>
<reference evidence="2 3" key="1">
    <citation type="submission" date="2021-03" db="EMBL/GenBank/DDBJ databases">
        <title>Genomic Encyclopedia of Type Strains, Phase IV (KMG-IV): sequencing the most valuable type-strain genomes for metagenomic binning, comparative biology and taxonomic classification.</title>
        <authorList>
            <person name="Goeker M."/>
        </authorList>
    </citation>
    <scope>NUCLEOTIDE SEQUENCE [LARGE SCALE GENOMIC DNA]</scope>
    <source>
        <strain evidence="2 3">DSM 6139</strain>
    </source>
</reference>
<evidence type="ECO:0000313" key="2">
    <source>
        <dbReference type="EMBL" id="MBP1919524.1"/>
    </source>
</evidence>
<dbReference type="Proteomes" id="UP001519271">
    <property type="component" value="Unassembled WGS sequence"/>
</dbReference>
<proteinExistence type="predicted"/>
<gene>
    <name evidence="2" type="ORF">J2Z34_002013</name>
</gene>
<keyword evidence="3" id="KW-1185">Reference proteome</keyword>
<evidence type="ECO:0000259" key="1">
    <source>
        <dbReference type="PROSITE" id="PS51186"/>
    </source>
</evidence>
<dbReference type="CDD" id="cd04301">
    <property type="entry name" value="NAT_SF"/>
    <property type="match status" value="1"/>
</dbReference>
<sequence length="182" mass="20338">MGYNLLKHNEEMIAMDASGISLCREVGFDDAMGIADWLEDPEVRMHLNELPGISETIREKALNCRLPSYTPLFSSRGRFFVIRLNGKAIGYANLLQKGPAHEVVIVIGRKDMWGKGYGKNALNRLLSHAFLEIRTDKVLAKIKSRNSRSLNLFKHIGFSECGPGEDTVCLSMDFSGFMKKAA</sequence>
<name>A0ABS4G4R4_9CLOT</name>
<dbReference type="PANTHER" id="PTHR43415:SF3">
    <property type="entry name" value="GNAT-FAMILY ACETYLTRANSFERASE"/>
    <property type="match status" value="1"/>
</dbReference>
<dbReference type="EMBL" id="JAGGKC010000016">
    <property type="protein sequence ID" value="MBP1919524.1"/>
    <property type="molecule type" value="Genomic_DNA"/>
</dbReference>
<dbReference type="InterPro" id="IPR000182">
    <property type="entry name" value="GNAT_dom"/>
</dbReference>
<organism evidence="2 3">
    <name type="scientific">Youngiibacter multivorans</name>
    <dbReference type="NCBI Taxonomy" id="937251"/>
    <lineage>
        <taxon>Bacteria</taxon>
        <taxon>Bacillati</taxon>
        <taxon>Bacillota</taxon>
        <taxon>Clostridia</taxon>
        <taxon>Eubacteriales</taxon>
        <taxon>Clostridiaceae</taxon>
        <taxon>Youngiibacter</taxon>
    </lineage>
</organism>
<dbReference type="PANTHER" id="PTHR43415">
    <property type="entry name" value="SPERMIDINE N(1)-ACETYLTRANSFERASE"/>
    <property type="match status" value="1"/>
</dbReference>
<evidence type="ECO:0000313" key="3">
    <source>
        <dbReference type="Proteomes" id="UP001519271"/>
    </source>
</evidence>
<dbReference type="PROSITE" id="PS51186">
    <property type="entry name" value="GNAT"/>
    <property type="match status" value="1"/>
</dbReference>
<dbReference type="Gene3D" id="3.40.630.30">
    <property type="match status" value="1"/>
</dbReference>
<dbReference type="SUPFAM" id="SSF55729">
    <property type="entry name" value="Acyl-CoA N-acyltransferases (Nat)"/>
    <property type="match status" value="1"/>
</dbReference>
<feature type="domain" description="N-acetyltransferase" evidence="1">
    <location>
        <begin position="21"/>
        <end position="182"/>
    </location>
</feature>
<dbReference type="InterPro" id="IPR016181">
    <property type="entry name" value="Acyl_CoA_acyltransferase"/>
</dbReference>
<dbReference type="Pfam" id="PF13302">
    <property type="entry name" value="Acetyltransf_3"/>
    <property type="match status" value="1"/>
</dbReference>
<protein>
    <submittedName>
        <fullName evidence="2">RimJ/RimL family protein N-acetyltransferase</fullName>
    </submittedName>
</protein>
<dbReference type="RefSeq" id="WP_209459726.1">
    <property type="nucleotide sequence ID" value="NZ_JAGGKC010000016.1"/>
</dbReference>